<proteinExistence type="inferred from homology"/>
<comment type="caution">
    <text evidence="6">The sequence shown here is derived from an EMBL/GenBank/DDBJ whole genome shotgun (WGS) entry which is preliminary data.</text>
</comment>
<evidence type="ECO:0000313" key="7">
    <source>
        <dbReference type="Proteomes" id="UP000306888"/>
    </source>
</evidence>
<dbReference type="Pfam" id="PF00082">
    <property type="entry name" value="Peptidase_S8"/>
    <property type="match status" value="1"/>
</dbReference>
<dbReference type="OrthoDB" id="9759014at2"/>
<evidence type="ECO:0000256" key="1">
    <source>
        <dbReference type="ARBA" id="ARBA00011073"/>
    </source>
</evidence>
<gene>
    <name evidence="6" type="ORF">E5347_08420</name>
</gene>
<name>A0A4S2DP75_9CLOT</name>
<dbReference type="EMBL" id="SRYR01000002">
    <property type="protein sequence ID" value="TGY42821.1"/>
    <property type="molecule type" value="Genomic_DNA"/>
</dbReference>
<organism evidence="6 7">
    <name type="scientific">Clostridium sartagoforme</name>
    <dbReference type="NCBI Taxonomy" id="84031"/>
    <lineage>
        <taxon>Bacteria</taxon>
        <taxon>Bacillati</taxon>
        <taxon>Bacillota</taxon>
        <taxon>Clostridia</taxon>
        <taxon>Eubacteriales</taxon>
        <taxon>Clostridiaceae</taxon>
        <taxon>Clostridium</taxon>
    </lineage>
</organism>
<keyword evidence="7" id="KW-1185">Reference proteome</keyword>
<dbReference type="PANTHER" id="PTHR43806:SF11">
    <property type="entry name" value="CEREVISIN-RELATED"/>
    <property type="match status" value="1"/>
</dbReference>
<comment type="similarity">
    <text evidence="1">Belongs to the peptidase S8 family.</text>
</comment>
<dbReference type="GO" id="GO:0004252">
    <property type="term" value="F:serine-type endopeptidase activity"/>
    <property type="evidence" value="ECO:0007669"/>
    <property type="project" value="InterPro"/>
</dbReference>
<dbReference type="SUPFAM" id="SSF52743">
    <property type="entry name" value="Subtilisin-like"/>
    <property type="match status" value="1"/>
</dbReference>
<evidence type="ECO:0000256" key="3">
    <source>
        <dbReference type="ARBA" id="ARBA00022801"/>
    </source>
</evidence>
<dbReference type="InterPro" id="IPR000209">
    <property type="entry name" value="Peptidase_S8/S53_dom"/>
</dbReference>
<keyword evidence="2" id="KW-0645">Protease</keyword>
<accession>A0A4S2DP75</accession>
<dbReference type="PRINTS" id="PR00723">
    <property type="entry name" value="SUBTILISIN"/>
</dbReference>
<keyword evidence="3" id="KW-0378">Hydrolase</keyword>
<dbReference type="PANTHER" id="PTHR43806">
    <property type="entry name" value="PEPTIDASE S8"/>
    <property type="match status" value="1"/>
</dbReference>
<dbReference type="InterPro" id="IPR050131">
    <property type="entry name" value="Peptidase_S8_subtilisin-like"/>
</dbReference>
<evidence type="ECO:0000256" key="2">
    <source>
        <dbReference type="ARBA" id="ARBA00022670"/>
    </source>
</evidence>
<dbReference type="InterPro" id="IPR036852">
    <property type="entry name" value="Peptidase_S8/S53_dom_sf"/>
</dbReference>
<feature type="domain" description="Peptidase S8/S53" evidence="5">
    <location>
        <begin position="263"/>
        <end position="677"/>
    </location>
</feature>
<sequence length="863" mass="98588">MDHIEIKRLKIDDAQRRKGGYPRYDIPRRIFGDHGLSLQRNISDSITKAKTDSRTFSFNPRLVMKIELEDNVEFTDKEKEKLNLYNLRLIDDENGSIQVAFSEDIELTSFIDDLNKYKDGVLAKKKVVNEDLFGKIKSVLPWSELDRKCFDESCNNLYLDIYLWVFDTIQESKDKMSEFIDDLRSHNISVTDKYIGYSVVICRVRIEDASDIDVLLNHPLVYRVENIQTVNVISEDVSNIQNISISDLNFDTSSLNPDTASGICVIDSGIFQQHPLLRGVIGDSKTFFIDNTEVEDDSSDYSGHGTKVASICEYGNFAYDEEFVPTIYLFNAKIHNGEYTDPLTVFKVELEDKLGALVGNILDSYLLLCDKEIDIIEFSSCFPENQRAFVRMIYSKYISMYERLIPNQMKDIVEYFNGQYGCRVFNLSQGDSNATYLGDKPKAWACVLDELQNKNDILFVISAGNYIYSDSEIDDVVCNYPEYFFKNNECKIIEPSNSVSSITVGSMAISDETIRVRGNTLSNNVESITKTDYLSTFSRVGPGVNNSIKPDFVGYGGDYAIKQNILERRIKVNNQGTSKLVFGNDLDNIFLFDIGTSYAAPYVSHIAAKIVGKYPNISNNMIRCLLANSARYTPAVESLVNSVKEDASEIRREYQHNYRGEWINNKNKILHYSYGYGFPMIEDCLDSLNNKVVLMADMNSESDKISPNQVHIFRVPITEEFVNSSGTKRIKVSLAFNPKVRNTRLDYLGVNMDFKIIKGKSQEEIYQMFTRLNGENQVSIDGECETNPSSSLRSKGTLQKGIYEFKRATNFNEEDIFVVVSCKKKWDDSPQEYALVVGLETEENIDLYNVIRERVTIREHIRI</sequence>
<keyword evidence="4" id="KW-0720">Serine protease</keyword>
<dbReference type="InterPro" id="IPR034074">
    <property type="entry name" value="Y4bN_pept_dom"/>
</dbReference>
<dbReference type="GO" id="GO:0006508">
    <property type="term" value="P:proteolysis"/>
    <property type="evidence" value="ECO:0007669"/>
    <property type="project" value="UniProtKB-KW"/>
</dbReference>
<protein>
    <submittedName>
        <fullName evidence="6">S8 family peptidase</fullName>
    </submittedName>
</protein>
<dbReference type="RefSeq" id="WP_136006341.1">
    <property type="nucleotide sequence ID" value="NZ_SRYR01000002.1"/>
</dbReference>
<evidence type="ECO:0000256" key="4">
    <source>
        <dbReference type="ARBA" id="ARBA00022825"/>
    </source>
</evidence>
<dbReference type="Proteomes" id="UP000306888">
    <property type="component" value="Unassembled WGS sequence"/>
</dbReference>
<reference evidence="6 7" key="1">
    <citation type="submission" date="2019-04" db="EMBL/GenBank/DDBJ databases">
        <title>Microbes associate with the intestines of laboratory mice.</title>
        <authorList>
            <person name="Navarre W."/>
            <person name="Wong E."/>
            <person name="Huang K."/>
            <person name="Tropini C."/>
            <person name="Ng K."/>
            <person name="Yu B."/>
        </authorList>
    </citation>
    <scope>NUCLEOTIDE SEQUENCE [LARGE SCALE GENOMIC DNA]</scope>
    <source>
        <strain evidence="6 7">NM50_B9-20</strain>
    </source>
</reference>
<evidence type="ECO:0000313" key="6">
    <source>
        <dbReference type="EMBL" id="TGY42821.1"/>
    </source>
</evidence>
<dbReference type="InterPro" id="IPR015500">
    <property type="entry name" value="Peptidase_S8_subtilisin-rel"/>
</dbReference>
<dbReference type="AlphaFoldDB" id="A0A4S2DP75"/>
<evidence type="ECO:0000259" key="5">
    <source>
        <dbReference type="Pfam" id="PF00082"/>
    </source>
</evidence>
<dbReference type="CDD" id="cd04847">
    <property type="entry name" value="Peptidases_S8_Subtilisin_like_2"/>
    <property type="match status" value="1"/>
</dbReference>
<dbReference type="Gene3D" id="3.40.50.200">
    <property type="entry name" value="Peptidase S8/S53 domain"/>
    <property type="match status" value="2"/>
</dbReference>